<keyword evidence="3 6" id="KW-0378">Hydrolase</keyword>
<dbReference type="Gene3D" id="2.60.40.10">
    <property type="entry name" value="Immunoglobulins"/>
    <property type="match status" value="3"/>
</dbReference>
<feature type="domain" description="Fibronectin type-III" evidence="7">
    <location>
        <begin position="971"/>
        <end position="1066"/>
    </location>
</feature>
<evidence type="ECO:0000256" key="1">
    <source>
        <dbReference type="ARBA" id="ARBA00011073"/>
    </source>
</evidence>
<feature type="active site" description="Charge relay system" evidence="5 6">
    <location>
        <position position="171"/>
    </location>
</feature>
<keyword evidence="4 6" id="KW-0720">Serine protease</keyword>
<dbReference type="InterPro" id="IPR026444">
    <property type="entry name" value="Secre_tail"/>
</dbReference>
<evidence type="ECO:0000313" key="8">
    <source>
        <dbReference type="EMBL" id="AXJ01966.1"/>
    </source>
</evidence>
<organism evidence="8 9">
    <name type="scientific">Cyclonatronum proteinivorum</name>
    <dbReference type="NCBI Taxonomy" id="1457365"/>
    <lineage>
        <taxon>Bacteria</taxon>
        <taxon>Pseudomonadati</taxon>
        <taxon>Balneolota</taxon>
        <taxon>Balneolia</taxon>
        <taxon>Balneolales</taxon>
        <taxon>Cyclonatronaceae</taxon>
        <taxon>Cyclonatronum</taxon>
    </lineage>
</organism>
<evidence type="ECO:0000256" key="2">
    <source>
        <dbReference type="ARBA" id="ARBA00022670"/>
    </source>
</evidence>
<dbReference type="InterPro" id="IPR054399">
    <property type="entry name" value="Fervidolysin-like_N_prodom"/>
</dbReference>
<dbReference type="InterPro" id="IPR013783">
    <property type="entry name" value="Ig-like_fold"/>
</dbReference>
<dbReference type="EMBL" id="CP027806">
    <property type="protein sequence ID" value="AXJ01966.1"/>
    <property type="molecule type" value="Genomic_DNA"/>
</dbReference>
<accession>A0A345UNB4</accession>
<evidence type="ECO:0000256" key="3">
    <source>
        <dbReference type="ARBA" id="ARBA00022801"/>
    </source>
</evidence>
<dbReference type="Pfam" id="PF22148">
    <property type="entry name" value="Fervidolysin_NPro-like"/>
    <property type="match status" value="1"/>
</dbReference>
<protein>
    <submittedName>
        <fullName evidence="8">Por secretion system C-terminal sorting domain-containing protein</fullName>
    </submittedName>
</protein>
<dbReference type="InterPro" id="IPR050131">
    <property type="entry name" value="Peptidase_S8_subtilisin-like"/>
</dbReference>
<dbReference type="Pfam" id="PF18962">
    <property type="entry name" value="Por_Secre_tail"/>
    <property type="match status" value="1"/>
</dbReference>
<dbReference type="InterPro" id="IPR023828">
    <property type="entry name" value="Peptidase_S8_Ser-AS"/>
</dbReference>
<dbReference type="GO" id="GO:0005737">
    <property type="term" value="C:cytoplasm"/>
    <property type="evidence" value="ECO:0007669"/>
    <property type="project" value="UniProtKB-SubCell"/>
</dbReference>
<evidence type="ECO:0000256" key="4">
    <source>
        <dbReference type="ARBA" id="ARBA00022825"/>
    </source>
</evidence>
<dbReference type="InterPro" id="IPR003961">
    <property type="entry name" value="FN3_dom"/>
</dbReference>
<keyword evidence="2 6" id="KW-0645">Protease</keyword>
<dbReference type="PROSITE" id="PS00137">
    <property type="entry name" value="SUBTILASE_HIS"/>
    <property type="match status" value="1"/>
</dbReference>
<dbReference type="PANTHER" id="PTHR43806">
    <property type="entry name" value="PEPTIDASE S8"/>
    <property type="match status" value="1"/>
</dbReference>
<proteinExistence type="inferred from homology"/>
<dbReference type="Proteomes" id="UP000254808">
    <property type="component" value="Chromosome"/>
</dbReference>
<dbReference type="Gene3D" id="2.60.40.4070">
    <property type="match status" value="1"/>
</dbReference>
<evidence type="ECO:0000256" key="6">
    <source>
        <dbReference type="PROSITE-ProRule" id="PRU01240"/>
    </source>
</evidence>
<dbReference type="InterPro" id="IPR022398">
    <property type="entry name" value="Peptidase_S8_His-AS"/>
</dbReference>
<gene>
    <name evidence="8" type="ORF">CYPRO_2727</name>
</gene>
<dbReference type="CDD" id="cd07473">
    <property type="entry name" value="Peptidases_S8_Subtilisin_like"/>
    <property type="match status" value="1"/>
</dbReference>
<dbReference type="InterPro" id="IPR036852">
    <property type="entry name" value="Peptidase_S8/S53_dom_sf"/>
</dbReference>
<dbReference type="PROSITE" id="PS00138">
    <property type="entry name" value="SUBTILASE_SER"/>
    <property type="match status" value="1"/>
</dbReference>
<evidence type="ECO:0000256" key="5">
    <source>
        <dbReference type="PIRSR" id="PIRSR615500-1"/>
    </source>
</evidence>
<evidence type="ECO:0000313" key="9">
    <source>
        <dbReference type="Proteomes" id="UP000254808"/>
    </source>
</evidence>
<dbReference type="InterPro" id="IPR036116">
    <property type="entry name" value="FN3_sf"/>
</dbReference>
<dbReference type="PANTHER" id="PTHR43806:SF11">
    <property type="entry name" value="CEREVISIN-RELATED"/>
    <property type="match status" value="1"/>
</dbReference>
<feature type="active site" description="Charge relay system" evidence="5 6">
    <location>
        <position position="371"/>
    </location>
</feature>
<dbReference type="CDD" id="cd00063">
    <property type="entry name" value="FN3"/>
    <property type="match status" value="2"/>
</dbReference>
<dbReference type="PRINTS" id="PR00723">
    <property type="entry name" value="SUBTILISIN"/>
</dbReference>
<dbReference type="Pfam" id="PF19190">
    <property type="entry name" value="BACON_2"/>
    <property type="match status" value="1"/>
</dbReference>
<reference evidence="8 9" key="1">
    <citation type="submission" date="2018-03" db="EMBL/GenBank/DDBJ databases">
        <title>Phenotypic and genomic properties of Cyclonatronum proteinivorum gen. nov., sp. nov., a haloalkaliphilic bacteroidete from soda lakes possessing Na+-translocating rhodopsin.</title>
        <authorList>
            <person name="Toshchakov S.V."/>
            <person name="Korzhenkov A."/>
            <person name="Samarov N.I."/>
            <person name="Kublanov I.V."/>
            <person name="Muntyan M.S."/>
            <person name="Sorokin D.Y."/>
        </authorList>
    </citation>
    <scope>NUCLEOTIDE SEQUENCE [LARGE SCALE GENOMIC DNA]</scope>
    <source>
        <strain evidence="8 9">Omega</strain>
    </source>
</reference>
<dbReference type="InterPro" id="IPR024361">
    <property type="entry name" value="BACON"/>
</dbReference>
<dbReference type="KEGG" id="cprv:CYPRO_2727"/>
<keyword evidence="9" id="KW-1185">Reference proteome</keyword>
<dbReference type="InterPro" id="IPR015500">
    <property type="entry name" value="Peptidase_S8_subtilisin-rel"/>
</dbReference>
<dbReference type="Pfam" id="PF00082">
    <property type="entry name" value="Peptidase_S8"/>
    <property type="match status" value="1"/>
</dbReference>
<dbReference type="NCBIfam" id="TIGR04183">
    <property type="entry name" value="Por_Secre_tail"/>
    <property type="match status" value="1"/>
</dbReference>
<dbReference type="AlphaFoldDB" id="A0A345UNB4"/>
<dbReference type="PROSITE" id="PS50853">
    <property type="entry name" value="FN3"/>
    <property type="match status" value="2"/>
</dbReference>
<dbReference type="SUPFAM" id="SSF52743">
    <property type="entry name" value="Subtilisin-like"/>
    <property type="match status" value="1"/>
</dbReference>
<dbReference type="PROSITE" id="PS51892">
    <property type="entry name" value="SUBTILASE"/>
    <property type="match status" value="1"/>
</dbReference>
<name>A0A345UNB4_9BACT</name>
<dbReference type="InterPro" id="IPR034204">
    <property type="entry name" value="PfSUB1-like_cat_dom"/>
</dbReference>
<dbReference type="InterPro" id="IPR000209">
    <property type="entry name" value="Peptidase_S8/S53_dom"/>
</dbReference>
<feature type="domain" description="Fibronectin type-III" evidence="7">
    <location>
        <begin position="881"/>
        <end position="970"/>
    </location>
</feature>
<evidence type="ECO:0000259" key="7">
    <source>
        <dbReference type="PROSITE" id="PS50853"/>
    </source>
</evidence>
<sequence length="1162" mass="124430">MALFLVCILGVYTVKAQEILHEEIAGTGLVEFMDGQLVVEFVPGLLSAEDYAMLQESLAVEAVTPLTFIDAELWEFRNGTVQQALDMLNSRADVVYAEPNFVYRIPDVIRDYSFDEVFESLQTIPNDPSFGQLWGLNNTGQSGGTAGADISALDAWEYTTGSLDVIVAVFDSGIRDNHPDLLDNLWTDADGNVGQSFLGDTPNDLNGHGTHVAGTIGAVGNNGVGVVGVNWDVTLMNIKICGLNGANTCNGAAMIQGLQYAVENGATISNHSWGGPGFSQAGFNAIQAAGQAGHFVIAAAGNNGTNNDNQNFYPAGYNLPNVMAVASSDRNDQRSGFSNFGANTVHVAAPGSAIFSTYINASGYASLSGTSMASPHAAGVAALLKAANPDATPSELRSWIMNSVDPVPAFVDNTIAGGRINAAQALELSLLGPPSASVTPTSGFVFSLNEGEVATEVIDILNDAEGPLNYTIGVAYGEGTAELAGLPIAPGAEAFVDQNFWDAAGLQSDEVVASFEPEEGFEPGFIGNQLGWSTLNASSTQPVISDVRASDGDWALEIARQEGTGGNTNIGVRTPLIPTGSKFYTLETDVFVEELGGASYDIALQAPSLGSITTRFRFASNGNLQVFTGGNSTINVGTFEPGVWYAFAQEIDTEANEIRYIIDGEVIHTGSFWSATTVEQAVFLSNNNNDGESGFFDNVRFSGNDGWLNVSSSAGRVDGFGSEQITLTASGIMPEGVYNALISIATNDPENPLFQIPVTLEMDIVIEDPRIVLTAGSMSFATVRDENPEDTSFSFFNRGLEPLEYSISVDEAAMGWLSTDPQAGILQHEDTQEVTVQFSIEGVPAGSYSANINIETNDPENETLTIPVSLVIVEALPEAIALTAPVNEASAVFEDIMFEWEAEANAESYMFRISTDDELAETVFESTTEETFITVEDLQPETTYFWQVKGFNIAGEGEWSELWSFTTAKAEPSAVQKLFPANNSTDVQLFGVFNWQAAANAETYDLQIALDEAFEELAVDVTAITNTQQFVSGLQGSSTYFWRVRGENSDRVGPWSEAFVFDTIITTDIGRDDLPTEFTLNQNYPNPFNPTTLISYALPEAAEVRLEVYNLMGQRVAVLVSGQQTAGRHSVSFDAGALSSGMYIYRLQAGTFVQTRKMMLVK</sequence>
<dbReference type="Gene3D" id="3.40.50.200">
    <property type="entry name" value="Peptidase S8/S53 domain"/>
    <property type="match status" value="1"/>
</dbReference>
<dbReference type="SUPFAM" id="SSF49265">
    <property type="entry name" value="Fibronectin type III"/>
    <property type="match status" value="1"/>
</dbReference>
<dbReference type="GO" id="GO:0006508">
    <property type="term" value="P:proteolysis"/>
    <property type="evidence" value="ECO:0007669"/>
    <property type="project" value="UniProtKB-KW"/>
</dbReference>
<feature type="active site" description="Charge relay system" evidence="5 6">
    <location>
        <position position="208"/>
    </location>
</feature>
<comment type="similarity">
    <text evidence="1 6">Belongs to the peptidase S8 family.</text>
</comment>
<dbReference type="GO" id="GO:0004252">
    <property type="term" value="F:serine-type endopeptidase activity"/>
    <property type="evidence" value="ECO:0007669"/>
    <property type="project" value="UniProtKB-UniRule"/>
</dbReference>